<organism evidence="2 3">
    <name type="scientific">Tanacetum coccineum</name>
    <dbReference type="NCBI Taxonomy" id="301880"/>
    <lineage>
        <taxon>Eukaryota</taxon>
        <taxon>Viridiplantae</taxon>
        <taxon>Streptophyta</taxon>
        <taxon>Embryophyta</taxon>
        <taxon>Tracheophyta</taxon>
        <taxon>Spermatophyta</taxon>
        <taxon>Magnoliopsida</taxon>
        <taxon>eudicotyledons</taxon>
        <taxon>Gunneridae</taxon>
        <taxon>Pentapetalae</taxon>
        <taxon>asterids</taxon>
        <taxon>campanulids</taxon>
        <taxon>Asterales</taxon>
        <taxon>Asteraceae</taxon>
        <taxon>Asteroideae</taxon>
        <taxon>Anthemideae</taxon>
        <taxon>Anthemidinae</taxon>
        <taxon>Tanacetum</taxon>
    </lineage>
</organism>
<proteinExistence type="predicted"/>
<dbReference type="EMBL" id="BQNB010014180">
    <property type="protein sequence ID" value="GJT25007.1"/>
    <property type="molecule type" value="Genomic_DNA"/>
</dbReference>
<reference evidence="2" key="1">
    <citation type="journal article" date="2022" name="Int. J. Mol. Sci.">
        <title>Draft Genome of Tanacetum Coccineum: Genomic Comparison of Closely Related Tanacetum-Family Plants.</title>
        <authorList>
            <person name="Yamashiro T."/>
            <person name="Shiraishi A."/>
            <person name="Nakayama K."/>
            <person name="Satake H."/>
        </authorList>
    </citation>
    <scope>NUCLEOTIDE SEQUENCE</scope>
</reference>
<comment type="caution">
    <text evidence="2">The sequence shown here is derived from an EMBL/GenBank/DDBJ whole genome shotgun (WGS) entry which is preliminary data.</text>
</comment>
<reference evidence="2" key="2">
    <citation type="submission" date="2022-01" db="EMBL/GenBank/DDBJ databases">
        <authorList>
            <person name="Yamashiro T."/>
            <person name="Shiraishi A."/>
            <person name="Satake H."/>
            <person name="Nakayama K."/>
        </authorList>
    </citation>
    <scope>NUCLEOTIDE SEQUENCE</scope>
</reference>
<evidence type="ECO:0000313" key="3">
    <source>
        <dbReference type="Proteomes" id="UP001151760"/>
    </source>
</evidence>
<gene>
    <name evidence="2" type="ORF">Tco_0894944</name>
</gene>
<keyword evidence="3" id="KW-1185">Reference proteome</keyword>
<feature type="compositionally biased region" description="Low complexity" evidence="1">
    <location>
        <begin position="61"/>
        <end position="74"/>
    </location>
</feature>
<protein>
    <submittedName>
        <fullName evidence="2">Uncharacterized protein</fullName>
    </submittedName>
</protein>
<feature type="compositionally biased region" description="Low complexity" evidence="1">
    <location>
        <begin position="84"/>
        <end position="100"/>
    </location>
</feature>
<name>A0ABQ5CG08_9ASTR</name>
<evidence type="ECO:0000313" key="2">
    <source>
        <dbReference type="EMBL" id="GJT25007.1"/>
    </source>
</evidence>
<evidence type="ECO:0000256" key="1">
    <source>
        <dbReference type="SAM" id="MobiDB-lite"/>
    </source>
</evidence>
<dbReference type="Proteomes" id="UP001151760">
    <property type="component" value="Unassembled WGS sequence"/>
</dbReference>
<sequence>MAPTRSSHVLLAYGRSITAGAARLLKLLQPMTRVGEIAKAPSSEAISRTVIRYTSGEEWPELGYPPSSSSSRLRPYPHHHIIPSAGKSAGSHSGSSSSFSWLLPPDQTQEHFPGESACG</sequence>
<accession>A0ABQ5CG08</accession>
<feature type="region of interest" description="Disordered" evidence="1">
    <location>
        <begin position="59"/>
        <end position="119"/>
    </location>
</feature>